<dbReference type="Proteomes" id="UP001325479">
    <property type="component" value="Chromosome"/>
</dbReference>
<feature type="domain" description="TadE-like" evidence="2">
    <location>
        <begin position="34"/>
        <end position="76"/>
    </location>
</feature>
<dbReference type="EMBL" id="CP139965">
    <property type="protein sequence ID" value="WQD80362.1"/>
    <property type="molecule type" value="Genomic_DNA"/>
</dbReference>
<evidence type="ECO:0000256" key="1">
    <source>
        <dbReference type="SAM" id="Phobius"/>
    </source>
</evidence>
<evidence type="ECO:0000259" key="2">
    <source>
        <dbReference type="Pfam" id="PF07811"/>
    </source>
</evidence>
<accession>A0ABZ0WSL0</accession>
<reference evidence="3 4" key="1">
    <citation type="submission" date="2023-12" db="EMBL/GenBank/DDBJ databases">
        <title>Genome sequencing and assembly of bacterial species from a model synthetic community.</title>
        <authorList>
            <person name="Hogle S.L."/>
        </authorList>
    </citation>
    <scope>NUCLEOTIDE SEQUENCE [LARGE SCALE GENOMIC DNA]</scope>
    <source>
        <strain evidence="3 4">HAMBI 2494</strain>
    </source>
</reference>
<keyword evidence="1" id="KW-0812">Transmembrane</keyword>
<proteinExistence type="predicted"/>
<name>A0ABZ0WSL0_9BURK</name>
<evidence type="ECO:0000313" key="4">
    <source>
        <dbReference type="Proteomes" id="UP001325479"/>
    </source>
</evidence>
<organism evidence="3 4">
    <name type="scientific">Paraburkholderia kururiensis</name>
    <dbReference type="NCBI Taxonomy" id="984307"/>
    <lineage>
        <taxon>Bacteria</taxon>
        <taxon>Pseudomonadati</taxon>
        <taxon>Pseudomonadota</taxon>
        <taxon>Betaproteobacteria</taxon>
        <taxon>Burkholderiales</taxon>
        <taxon>Burkholderiaceae</taxon>
        <taxon>Paraburkholderia</taxon>
    </lineage>
</organism>
<gene>
    <name evidence="3" type="ORF">U0042_12140</name>
</gene>
<keyword evidence="1" id="KW-0472">Membrane</keyword>
<evidence type="ECO:0000313" key="3">
    <source>
        <dbReference type="EMBL" id="WQD80362.1"/>
    </source>
</evidence>
<protein>
    <submittedName>
        <fullName evidence="3">TadE family protein</fullName>
    </submittedName>
</protein>
<dbReference type="InterPro" id="IPR012495">
    <property type="entry name" value="TadE-like_dom"/>
</dbReference>
<keyword evidence="1" id="KW-1133">Transmembrane helix</keyword>
<feature type="transmembrane region" description="Helical" evidence="1">
    <location>
        <begin position="40"/>
        <end position="63"/>
    </location>
</feature>
<dbReference type="RefSeq" id="WP_232833649.1">
    <property type="nucleotide sequence ID" value="NZ_CP139965.1"/>
</dbReference>
<sequence>MNSLRTLRPVKLSARYIKASPDCISRHTRRRERGSTAVEFALLFPVFFAIAYAVVSYSLVFVAQQSLTLASEEGARAALRYQKAANMSAALAARTSAACLAATNAASWLGSTALTCSPQAQNCSYDSTMTCVQVQLSYDYKNHPLVPSLPLVDFKIPDAIVTQSTVQLNPENIL</sequence>
<dbReference type="Pfam" id="PF07811">
    <property type="entry name" value="TadE"/>
    <property type="match status" value="1"/>
</dbReference>
<keyword evidence="4" id="KW-1185">Reference proteome</keyword>